<name>A0A1I5I9B8_9HYPH</name>
<keyword evidence="6 10" id="KW-0819">tRNA processing</keyword>
<keyword evidence="3 10" id="KW-0489">Methyltransferase</keyword>
<keyword evidence="8 10" id="KW-0521">NADP</keyword>
<organism evidence="12 13">
    <name type="scientific">Cohaesibacter marisflavi</name>
    <dbReference type="NCBI Taxonomy" id="655353"/>
    <lineage>
        <taxon>Bacteria</taxon>
        <taxon>Pseudomonadati</taxon>
        <taxon>Pseudomonadota</taxon>
        <taxon>Alphaproteobacteria</taxon>
        <taxon>Hyphomicrobiales</taxon>
        <taxon>Cohaesibacteraceae</taxon>
    </lineage>
</organism>
<dbReference type="InterPro" id="IPR036188">
    <property type="entry name" value="FAD/NAD-bd_sf"/>
</dbReference>
<dbReference type="NCBIfam" id="NF003739">
    <property type="entry name" value="PRK05335.1"/>
    <property type="match status" value="1"/>
</dbReference>
<comment type="cofactor">
    <cofactor evidence="1 10">
        <name>FAD</name>
        <dbReference type="ChEBI" id="CHEBI:57692"/>
    </cofactor>
</comment>
<dbReference type="GO" id="GO:0002098">
    <property type="term" value="P:tRNA wobble uridine modification"/>
    <property type="evidence" value="ECO:0007669"/>
    <property type="project" value="TreeGrafter"/>
</dbReference>
<dbReference type="InterPro" id="IPR040131">
    <property type="entry name" value="MnmG_N"/>
</dbReference>
<dbReference type="Pfam" id="PF01134">
    <property type="entry name" value="GIDA"/>
    <property type="match status" value="1"/>
</dbReference>
<keyword evidence="13" id="KW-1185">Reference proteome</keyword>
<keyword evidence="7 10" id="KW-0274">FAD</keyword>
<evidence type="ECO:0000256" key="2">
    <source>
        <dbReference type="ARBA" id="ARBA00022490"/>
    </source>
</evidence>
<dbReference type="EMBL" id="FOVR01000008">
    <property type="protein sequence ID" value="SFO57194.1"/>
    <property type="molecule type" value="Genomic_DNA"/>
</dbReference>
<evidence type="ECO:0000256" key="1">
    <source>
        <dbReference type="ARBA" id="ARBA00001974"/>
    </source>
</evidence>
<dbReference type="Proteomes" id="UP000199236">
    <property type="component" value="Unassembled WGS sequence"/>
</dbReference>
<proteinExistence type="inferred from homology"/>
<dbReference type="GO" id="GO:0050660">
    <property type="term" value="F:flavin adenine dinucleotide binding"/>
    <property type="evidence" value="ECO:0007669"/>
    <property type="project" value="UniProtKB-UniRule"/>
</dbReference>
<gene>
    <name evidence="10" type="primary">trmFO</name>
    <name evidence="12" type="ORF">SAMN04488056_108132</name>
</gene>
<dbReference type="InterPro" id="IPR004417">
    <property type="entry name" value="TrmFO"/>
</dbReference>
<sequence length="509" mass="55409">MKFESDFQHVLHFSKTVLGIATRRISAGSSGIVNPNRKISEVTQSNKSVRIIGAGLAGSEAAWQLANAGIPVTLHEMRPNRSTDAHLTDHCAELVCSNSFRSDDHEANAVGLLHQEMREAGSLIMACADANSIPAGGALAVAREAFSEAVTEKLSSHPLIVIERGELDSLPSADEGPCLVATGPLTSEALSKSILALTGEESLAFYDAIAPIIHFDSIDMDKAWFQSRYDKKGPSGTGADYINCAMNEAEYTAFLEAMLSADKAEFKEWEKAKYFDGCLPIEVMAERGRDTPRYGPMKPVGLTNPHKPDEDPFAVVQLRQDNKLGTLFNIVGFQTKMKYGAQAEVFRMIPGLENAQFARLGGIHRNTFLNSPKLLDESLRLKSHPHLRFAGQITGCEGYVESASIGLLAGRFIAAEMHERAAVPPPETTAFGALLAHITGGHLIDSNGGKRSFQPMNINFGLFPPVEFSRRREDGSKMRGVEKQLSKKKALSKRALDDTKAWLDAIQIS</sequence>
<evidence type="ECO:0000313" key="12">
    <source>
        <dbReference type="EMBL" id="SFO57194.1"/>
    </source>
</evidence>
<dbReference type="EC" id="2.1.1.74" evidence="10"/>
<keyword evidence="9 10" id="KW-0520">NAD</keyword>
<dbReference type="HAMAP" id="MF_01037">
    <property type="entry name" value="TrmFO"/>
    <property type="match status" value="1"/>
</dbReference>
<evidence type="ECO:0000256" key="8">
    <source>
        <dbReference type="ARBA" id="ARBA00022857"/>
    </source>
</evidence>
<keyword evidence="5 10" id="KW-0808">Transferase</keyword>
<evidence type="ECO:0000256" key="9">
    <source>
        <dbReference type="ARBA" id="ARBA00023027"/>
    </source>
</evidence>
<dbReference type="Gene3D" id="3.50.50.60">
    <property type="entry name" value="FAD/NAD(P)-binding domain"/>
    <property type="match status" value="2"/>
</dbReference>
<keyword evidence="2 10" id="KW-0963">Cytoplasm</keyword>
<evidence type="ECO:0000313" key="13">
    <source>
        <dbReference type="Proteomes" id="UP000199236"/>
    </source>
</evidence>
<dbReference type="OrthoDB" id="9803114at2"/>
<dbReference type="AlphaFoldDB" id="A0A1I5I9B8"/>
<dbReference type="GO" id="GO:0047151">
    <property type="term" value="F:tRNA (uracil(54)-C5)-methyltransferase activity, 5,10-methylenetetrahydrofolate-dependent"/>
    <property type="evidence" value="ECO:0007669"/>
    <property type="project" value="UniProtKB-UniRule"/>
</dbReference>
<dbReference type="PANTHER" id="PTHR11806:SF2">
    <property type="entry name" value="METHYLENETETRAHYDROFOLATE--TRNA-(URACIL-5-)-METHYLTRANSFERASE TRMFO"/>
    <property type="match status" value="1"/>
</dbReference>
<evidence type="ECO:0000259" key="11">
    <source>
        <dbReference type="Pfam" id="PF01134"/>
    </source>
</evidence>
<dbReference type="SUPFAM" id="SSF51905">
    <property type="entry name" value="FAD/NAD(P)-binding domain"/>
    <property type="match status" value="1"/>
</dbReference>
<dbReference type="GO" id="GO:0030488">
    <property type="term" value="P:tRNA methylation"/>
    <property type="evidence" value="ECO:0007669"/>
    <property type="project" value="TreeGrafter"/>
</dbReference>
<feature type="domain" description="MnmG N-terminal" evidence="11">
    <location>
        <begin position="49"/>
        <end position="419"/>
    </location>
</feature>
<dbReference type="NCBIfam" id="TIGR00137">
    <property type="entry name" value="gid_trmFO"/>
    <property type="match status" value="1"/>
</dbReference>
<dbReference type="STRING" id="655353.SAMN04488056_108132"/>
<dbReference type="PANTHER" id="PTHR11806">
    <property type="entry name" value="GLUCOSE INHIBITED DIVISION PROTEIN A"/>
    <property type="match status" value="1"/>
</dbReference>
<feature type="binding site" evidence="10">
    <location>
        <begin position="53"/>
        <end position="58"/>
    </location>
    <ligand>
        <name>FAD</name>
        <dbReference type="ChEBI" id="CHEBI:57692"/>
    </ligand>
</feature>
<reference evidence="12 13" key="1">
    <citation type="submission" date="2016-10" db="EMBL/GenBank/DDBJ databases">
        <authorList>
            <person name="de Groot N.N."/>
        </authorList>
    </citation>
    <scope>NUCLEOTIDE SEQUENCE [LARGE SCALE GENOMIC DNA]</scope>
    <source>
        <strain evidence="12 13">CGMCC 1.9157</strain>
    </source>
</reference>
<comment type="catalytic activity">
    <reaction evidence="10">
        <text>uridine(54) in tRNA + (6R)-5,10-methylene-5,6,7,8-tetrahydrofolate + NADH + H(+) = 5-methyluridine(54) in tRNA + (6S)-5,6,7,8-tetrahydrofolate + NAD(+)</text>
        <dbReference type="Rhea" id="RHEA:16873"/>
        <dbReference type="Rhea" id="RHEA-COMP:10167"/>
        <dbReference type="Rhea" id="RHEA-COMP:10193"/>
        <dbReference type="ChEBI" id="CHEBI:15378"/>
        <dbReference type="ChEBI" id="CHEBI:15636"/>
        <dbReference type="ChEBI" id="CHEBI:57453"/>
        <dbReference type="ChEBI" id="CHEBI:57540"/>
        <dbReference type="ChEBI" id="CHEBI:57945"/>
        <dbReference type="ChEBI" id="CHEBI:65315"/>
        <dbReference type="ChEBI" id="CHEBI:74447"/>
        <dbReference type="EC" id="2.1.1.74"/>
    </reaction>
</comment>
<evidence type="ECO:0000256" key="5">
    <source>
        <dbReference type="ARBA" id="ARBA00022679"/>
    </source>
</evidence>
<protein>
    <recommendedName>
        <fullName evidence="10">Methylenetetrahydrofolate--tRNA-(uracil-5-)-methyltransferase TrmFO</fullName>
        <ecNumber evidence="10">2.1.1.74</ecNumber>
    </recommendedName>
    <alternativeName>
        <fullName evidence="10">Folate-dependent tRNA (uracil-5-)-methyltransferase</fullName>
    </alternativeName>
    <alternativeName>
        <fullName evidence="10">Folate-dependent tRNA(M-5-U54)-methyltransferase</fullName>
    </alternativeName>
</protein>
<comment type="similarity">
    <text evidence="10">Belongs to the MnmG family. TrmFO subfamily.</text>
</comment>
<evidence type="ECO:0000256" key="4">
    <source>
        <dbReference type="ARBA" id="ARBA00022630"/>
    </source>
</evidence>
<dbReference type="GO" id="GO:0005829">
    <property type="term" value="C:cytosol"/>
    <property type="evidence" value="ECO:0007669"/>
    <property type="project" value="TreeGrafter"/>
</dbReference>
<evidence type="ECO:0000256" key="10">
    <source>
        <dbReference type="HAMAP-Rule" id="MF_01037"/>
    </source>
</evidence>
<comment type="function">
    <text evidence="10">Catalyzes the folate-dependent formation of 5-methyl-uridine at position 54 (M-5-U54) in all tRNAs.</text>
</comment>
<comment type="subcellular location">
    <subcellularLocation>
        <location evidence="10">Cytoplasm</location>
    </subcellularLocation>
</comment>
<comment type="catalytic activity">
    <reaction evidence="10">
        <text>uridine(54) in tRNA + (6R)-5,10-methylene-5,6,7,8-tetrahydrofolate + NADPH + H(+) = 5-methyluridine(54) in tRNA + (6S)-5,6,7,8-tetrahydrofolate + NADP(+)</text>
        <dbReference type="Rhea" id="RHEA:62372"/>
        <dbReference type="Rhea" id="RHEA-COMP:10167"/>
        <dbReference type="Rhea" id="RHEA-COMP:10193"/>
        <dbReference type="ChEBI" id="CHEBI:15378"/>
        <dbReference type="ChEBI" id="CHEBI:15636"/>
        <dbReference type="ChEBI" id="CHEBI:57453"/>
        <dbReference type="ChEBI" id="CHEBI:57783"/>
        <dbReference type="ChEBI" id="CHEBI:58349"/>
        <dbReference type="ChEBI" id="CHEBI:65315"/>
        <dbReference type="ChEBI" id="CHEBI:74447"/>
        <dbReference type="EC" id="2.1.1.74"/>
    </reaction>
</comment>
<evidence type="ECO:0000256" key="6">
    <source>
        <dbReference type="ARBA" id="ARBA00022694"/>
    </source>
</evidence>
<dbReference type="InterPro" id="IPR002218">
    <property type="entry name" value="MnmG-rel"/>
</dbReference>
<keyword evidence="4 10" id="KW-0285">Flavoprotein</keyword>
<evidence type="ECO:0000256" key="7">
    <source>
        <dbReference type="ARBA" id="ARBA00022827"/>
    </source>
</evidence>
<evidence type="ECO:0000256" key="3">
    <source>
        <dbReference type="ARBA" id="ARBA00022603"/>
    </source>
</evidence>
<accession>A0A1I5I9B8</accession>